<feature type="region of interest" description="Disordered" evidence="1">
    <location>
        <begin position="164"/>
        <end position="187"/>
    </location>
</feature>
<dbReference type="Gramene" id="BGIOSGA001126-TA">
    <property type="protein sequence ID" value="BGIOSGA001126-PA"/>
    <property type="gene ID" value="BGIOSGA001126"/>
</dbReference>
<evidence type="ECO:0000313" key="2">
    <source>
        <dbReference type="EMBL" id="EEC71177.1"/>
    </source>
</evidence>
<keyword evidence="3" id="KW-1185">Reference proteome</keyword>
<organism evidence="2 3">
    <name type="scientific">Oryza sativa subsp. indica</name>
    <name type="common">Rice</name>
    <dbReference type="NCBI Taxonomy" id="39946"/>
    <lineage>
        <taxon>Eukaryota</taxon>
        <taxon>Viridiplantae</taxon>
        <taxon>Streptophyta</taxon>
        <taxon>Embryophyta</taxon>
        <taxon>Tracheophyta</taxon>
        <taxon>Spermatophyta</taxon>
        <taxon>Magnoliopsida</taxon>
        <taxon>Liliopsida</taxon>
        <taxon>Poales</taxon>
        <taxon>Poaceae</taxon>
        <taxon>BOP clade</taxon>
        <taxon>Oryzoideae</taxon>
        <taxon>Oryzeae</taxon>
        <taxon>Oryzinae</taxon>
        <taxon>Oryza</taxon>
        <taxon>Oryza sativa</taxon>
    </lineage>
</organism>
<evidence type="ECO:0000256" key="1">
    <source>
        <dbReference type="SAM" id="MobiDB-lite"/>
    </source>
</evidence>
<dbReference type="AlphaFoldDB" id="B8ACE6"/>
<accession>B8ACE6</accession>
<proteinExistence type="predicted"/>
<protein>
    <submittedName>
        <fullName evidence="2">Uncharacterized protein</fullName>
    </submittedName>
</protein>
<dbReference type="EMBL" id="CM000126">
    <property type="protein sequence ID" value="EEC71177.1"/>
    <property type="molecule type" value="Genomic_DNA"/>
</dbReference>
<gene>
    <name evidence="2" type="ORF">OsI_03051</name>
</gene>
<feature type="compositionally biased region" description="Basic residues" evidence="1">
    <location>
        <begin position="167"/>
        <end position="182"/>
    </location>
</feature>
<dbReference type="Proteomes" id="UP000007015">
    <property type="component" value="Chromosome 1"/>
</dbReference>
<dbReference type="PANTHER" id="PTHR33994">
    <property type="entry name" value="OS04G0515000 PROTEIN"/>
    <property type="match status" value="1"/>
</dbReference>
<dbReference type="PANTHER" id="PTHR33994:SF39">
    <property type="entry name" value="OS01G0712400 PROTEIN"/>
    <property type="match status" value="1"/>
</dbReference>
<sequence length="302" mass="32866">MTIAHTGNLSLAIAPGGGRYLVPEFNPIIGSDAARYSVSRRRGGCAEQDIDYPSQVTRGAATAWSHDSGVLAADVALYYNRVVVGRWGEVPAFCVDKLSAVDLNVAMSREGVSLPQRLREAMAVDMHVGELELAVEMKPARPEDVSRACFHSCAASSLASRGSTRCAARRPSPRRPSTHRPRGQPQGRTAILQAADVPLYYNRVVVGRWGEVPAFCVDKLSAVDLNVAMSREGVSLPQRLREAMAADMHVGELELAVEMKPARPEDVSRACFHSCAARSGKFGNPCKRFCVFSSRELRDFVH</sequence>
<name>B8ACE6_ORYSI</name>
<evidence type="ECO:0000313" key="3">
    <source>
        <dbReference type="Proteomes" id="UP000007015"/>
    </source>
</evidence>
<reference evidence="2 3" key="1">
    <citation type="journal article" date="2005" name="PLoS Biol.">
        <title>The genomes of Oryza sativa: a history of duplications.</title>
        <authorList>
            <person name="Yu J."/>
            <person name="Wang J."/>
            <person name="Lin W."/>
            <person name="Li S."/>
            <person name="Li H."/>
            <person name="Zhou J."/>
            <person name="Ni P."/>
            <person name="Dong W."/>
            <person name="Hu S."/>
            <person name="Zeng C."/>
            <person name="Zhang J."/>
            <person name="Zhang Y."/>
            <person name="Li R."/>
            <person name="Xu Z."/>
            <person name="Li S."/>
            <person name="Li X."/>
            <person name="Zheng H."/>
            <person name="Cong L."/>
            <person name="Lin L."/>
            <person name="Yin J."/>
            <person name="Geng J."/>
            <person name="Li G."/>
            <person name="Shi J."/>
            <person name="Liu J."/>
            <person name="Lv H."/>
            <person name="Li J."/>
            <person name="Wang J."/>
            <person name="Deng Y."/>
            <person name="Ran L."/>
            <person name="Shi X."/>
            <person name="Wang X."/>
            <person name="Wu Q."/>
            <person name="Li C."/>
            <person name="Ren X."/>
            <person name="Wang J."/>
            <person name="Wang X."/>
            <person name="Li D."/>
            <person name="Liu D."/>
            <person name="Zhang X."/>
            <person name="Ji Z."/>
            <person name="Zhao W."/>
            <person name="Sun Y."/>
            <person name="Zhang Z."/>
            <person name="Bao J."/>
            <person name="Han Y."/>
            <person name="Dong L."/>
            <person name="Ji J."/>
            <person name="Chen P."/>
            <person name="Wu S."/>
            <person name="Liu J."/>
            <person name="Xiao Y."/>
            <person name="Bu D."/>
            <person name="Tan J."/>
            <person name="Yang L."/>
            <person name="Ye C."/>
            <person name="Zhang J."/>
            <person name="Xu J."/>
            <person name="Zhou Y."/>
            <person name="Yu Y."/>
            <person name="Zhang B."/>
            <person name="Zhuang S."/>
            <person name="Wei H."/>
            <person name="Liu B."/>
            <person name="Lei M."/>
            <person name="Yu H."/>
            <person name="Li Y."/>
            <person name="Xu H."/>
            <person name="Wei S."/>
            <person name="He X."/>
            <person name="Fang L."/>
            <person name="Zhang Z."/>
            <person name="Zhang Y."/>
            <person name="Huang X."/>
            <person name="Su Z."/>
            <person name="Tong W."/>
            <person name="Li J."/>
            <person name="Tong Z."/>
            <person name="Li S."/>
            <person name="Ye J."/>
            <person name="Wang L."/>
            <person name="Fang L."/>
            <person name="Lei T."/>
            <person name="Chen C."/>
            <person name="Chen H."/>
            <person name="Xu Z."/>
            <person name="Li H."/>
            <person name="Huang H."/>
            <person name="Zhang F."/>
            <person name="Xu H."/>
            <person name="Li N."/>
            <person name="Zhao C."/>
            <person name="Li S."/>
            <person name="Dong L."/>
            <person name="Huang Y."/>
            <person name="Li L."/>
            <person name="Xi Y."/>
            <person name="Qi Q."/>
            <person name="Li W."/>
            <person name="Zhang B."/>
            <person name="Hu W."/>
            <person name="Zhang Y."/>
            <person name="Tian X."/>
            <person name="Jiao Y."/>
            <person name="Liang X."/>
            <person name="Jin J."/>
            <person name="Gao L."/>
            <person name="Zheng W."/>
            <person name="Hao B."/>
            <person name="Liu S."/>
            <person name="Wang W."/>
            <person name="Yuan L."/>
            <person name="Cao M."/>
            <person name="McDermott J."/>
            <person name="Samudrala R."/>
            <person name="Wang J."/>
            <person name="Wong G.K."/>
            <person name="Yang H."/>
        </authorList>
    </citation>
    <scope>NUCLEOTIDE SEQUENCE [LARGE SCALE GENOMIC DNA]</scope>
    <source>
        <strain evidence="3">cv. 93-11</strain>
    </source>
</reference>
<dbReference type="HOGENOM" id="CLU_922530_0_0_1"/>